<evidence type="ECO:0000313" key="3">
    <source>
        <dbReference type="Proteomes" id="UP000232323"/>
    </source>
</evidence>
<proteinExistence type="predicted"/>
<organism evidence="2 3">
    <name type="scientific">Chlamydomonas eustigma</name>
    <dbReference type="NCBI Taxonomy" id="1157962"/>
    <lineage>
        <taxon>Eukaryota</taxon>
        <taxon>Viridiplantae</taxon>
        <taxon>Chlorophyta</taxon>
        <taxon>core chlorophytes</taxon>
        <taxon>Chlorophyceae</taxon>
        <taxon>CS clade</taxon>
        <taxon>Chlamydomonadales</taxon>
        <taxon>Chlamydomonadaceae</taxon>
        <taxon>Chlamydomonas</taxon>
    </lineage>
</organism>
<evidence type="ECO:0000256" key="1">
    <source>
        <dbReference type="SAM" id="Coils"/>
    </source>
</evidence>
<feature type="coiled-coil region" evidence="1">
    <location>
        <begin position="28"/>
        <end position="83"/>
    </location>
</feature>
<accession>A0A250X234</accession>
<sequence length="760" mass="79300">MALHDDALYKHAHPCHSQHRLNFPNLSLEDATDLLDDMSAQLAKECQESLFLRAQITILSKRAERAEHNAMQAQERASAAESKLCALTELVERSQQESADLMRAGMEALKVEQATATKDLGGLTLTAKEVNGQQDYFLYQQQVAAAAEEKQGALLKVISGVSGAATTHPAEAAGLCHTASGGGGGHPGSEKQLSVEVQLDVKHIGQPAMNGKEPLQALEEDDTDESLTFATGLKAISPNYDSPSFSIITPIRDREKSNRVDETSVRTDLMMHTVSPTTTAAGPPNRRQQRNNMCNSDISKLAAVDIMLLNSPDDVKAKPQHVSGLLIINSSDDVKSKVAAPLPAAPPARLHHQPPCHADYHNHKQSPGEAKCSATQQPSEVAAKSHAVALPLKSNKVLSWLNLETSKGSNKAKPAEIYTDPARRTTAEVIKEEIQSRNSVKMMKSSAAGGTAVKSGAMLLAAARAKRGSGSMPAASSVAPPDYVSMVPAVGGGVPAAPEKMSPITGSSGGTRGTAAAVGKLTMPPAAAQVPLLEPAGVAFYPNSAVVEVKKVAAAAATAVFSVIAPPAVLMRPALEGEVPARPVKMSPKGSAGITAAGDTKLIPVAAQVPLEPGVAFYPHSAANSAVEGKKISTTAAAAAAEAKDQSSTKVTKGQPRPAVPADAFVIGKSVEQTAALGEFLGFKGAGVAGVGGIGSVEKNYSKTAVTKQTAVTTQLSAAAACNEEDAAVKVFEQQRLERLAVYQRPRLKKLSPEDVDPDC</sequence>
<keyword evidence="1" id="KW-0175">Coiled coil</keyword>
<keyword evidence="3" id="KW-1185">Reference proteome</keyword>
<evidence type="ECO:0000313" key="2">
    <source>
        <dbReference type="EMBL" id="GAX77131.1"/>
    </source>
</evidence>
<comment type="caution">
    <text evidence="2">The sequence shown here is derived from an EMBL/GenBank/DDBJ whole genome shotgun (WGS) entry which is preliminary data.</text>
</comment>
<name>A0A250X234_9CHLO</name>
<gene>
    <name evidence="2" type="ORF">CEUSTIGMA_g4577.t1</name>
</gene>
<dbReference type="AlphaFoldDB" id="A0A250X234"/>
<dbReference type="EMBL" id="BEGY01000022">
    <property type="protein sequence ID" value="GAX77131.1"/>
    <property type="molecule type" value="Genomic_DNA"/>
</dbReference>
<reference evidence="2 3" key="1">
    <citation type="submission" date="2017-08" db="EMBL/GenBank/DDBJ databases">
        <title>Acidophilic green algal genome provides insights into adaptation to an acidic environment.</title>
        <authorList>
            <person name="Hirooka S."/>
            <person name="Hirose Y."/>
            <person name="Kanesaki Y."/>
            <person name="Higuchi S."/>
            <person name="Fujiwara T."/>
            <person name="Onuma R."/>
            <person name="Era A."/>
            <person name="Ohbayashi R."/>
            <person name="Uzuka A."/>
            <person name="Nozaki H."/>
            <person name="Yoshikawa H."/>
            <person name="Miyagishima S.Y."/>
        </authorList>
    </citation>
    <scope>NUCLEOTIDE SEQUENCE [LARGE SCALE GENOMIC DNA]</scope>
    <source>
        <strain evidence="2 3">NIES-2499</strain>
    </source>
</reference>
<dbReference type="Proteomes" id="UP000232323">
    <property type="component" value="Unassembled WGS sequence"/>
</dbReference>
<protein>
    <submittedName>
        <fullName evidence="2">Uncharacterized protein</fullName>
    </submittedName>
</protein>